<dbReference type="GO" id="GO:0006313">
    <property type="term" value="P:DNA transposition"/>
    <property type="evidence" value="ECO:0007669"/>
    <property type="project" value="InterPro"/>
</dbReference>
<name>B4VY48_9CYAN</name>
<evidence type="ECO:0000313" key="2">
    <source>
        <dbReference type="EMBL" id="EDX73181.1"/>
    </source>
</evidence>
<accession>B4VY48</accession>
<evidence type="ECO:0000313" key="3">
    <source>
        <dbReference type="Proteomes" id="UP000003835"/>
    </source>
</evidence>
<dbReference type="AlphaFoldDB" id="B4VY48"/>
<sequence>MTFYFTKTGISHLLKLKPDAIVLEPTGVHYSWLLSHICQCEGIEVLWVGHCEATHYRKSHKLPDKNDLADALALAAYAHTHWGKTDQFLQFEPGAIVQIRDLYLQMKSLTRVQSPIINRVRQQLCREFPEAAFKNSQPGKDGLSPLWAWLGSVERPGVRRNFYYDRLYERSVAPAYGIEISQFSQRYAELLCQIHGWEHEAEQKLEELIYLSQFKEYNRTFDKFGIGLRPRALLLTHIYPLSKFESLGSFKKRLGMAGDELSSGDRKGWNAGSGSKMCRTELYMWILVAIAPKGNRPHGAIGERLGNFYDERQKRFEIEKNDQGGSNTFGKLIISQTAAYGCKLLFKELKKALKLKE</sequence>
<organism evidence="2 3">
    <name type="scientific">Coleofasciculus chthonoplastes PCC 7420</name>
    <dbReference type="NCBI Taxonomy" id="118168"/>
    <lineage>
        <taxon>Bacteria</taxon>
        <taxon>Bacillati</taxon>
        <taxon>Cyanobacteriota</taxon>
        <taxon>Cyanophyceae</taxon>
        <taxon>Coleofasciculales</taxon>
        <taxon>Coleofasciculaceae</taxon>
        <taxon>Coleofasciculus</taxon>
    </lineage>
</organism>
<gene>
    <name evidence="2" type="ORF">MC7420_4428</name>
</gene>
<dbReference type="EMBL" id="DS989859">
    <property type="protein sequence ID" value="EDX73181.1"/>
    <property type="molecule type" value="Genomic_DNA"/>
</dbReference>
<dbReference type="GO" id="GO:0003677">
    <property type="term" value="F:DNA binding"/>
    <property type="evidence" value="ECO:0007669"/>
    <property type="project" value="InterPro"/>
</dbReference>
<reference evidence="2 3" key="1">
    <citation type="submission" date="2008-07" db="EMBL/GenBank/DDBJ databases">
        <authorList>
            <person name="Tandeau de Marsac N."/>
            <person name="Ferriera S."/>
            <person name="Johnson J."/>
            <person name="Kravitz S."/>
            <person name="Beeson K."/>
            <person name="Sutton G."/>
            <person name="Rogers Y.-H."/>
            <person name="Friedman R."/>
            <person name="Frazier M."/>
            <person name="Venter J.C."/>
        </authorList>
    </citation>
    <scope>NUCLEOTIDE SEQUENCE [LARGE SCALE GENOMIC DNA]</scope>
    <source>
        <strain evidence="2 3">PCC 7420</strain>
    </source>
</reference>
<dbReference type="Proteomes" id="UP000003835">
    <property type="component" value="Unassembled WGS sequence"/>
</dbReference>
<feature type="domain" description="Transposase IS110-like N-terminal" evidence="1">
    <location>
        <begin position="19"/>
        <end position="129"/>
    </location>
</feature>
<dbReference type="eggNOG" id="COG3547">
    <property type="taxonomic scope" value="Bacteria"/>
</dbReference>
<dbReference type="InterPro" id="IPR047650">
    <property type="entry name" value="Transpos_IS110"/>
</dbReference>
<dbReference type="PANTHER" id="PTHR33055">
    <property type="entry name" value="TRANSPOSASE FOR INSERTION SEQUENCE ELEMENT IS1111A"/>
    <property type="match status" value="1"/>
</dbReference>
<keyword evidence="3" id="KW-1185">Reference proteome</keyword>
<dbReference type="GO" id="GO:0004803">
    <property type="term" value="F:transposase activity"/>
    <property type="evidence" value="ECO:0007669"/>
    <property type="project" value="InterPro"/>
</dbReference>
<evidence type="ECO:0000259" key="1">
    <source>
        <dbReference type="Pfam" id="PF01548"/>
    </source>
</evidence>
<protein>
    <recommendedName>
        <fullName evidence="1">Transposase IS110-like N-terminal domain-containing protein</fullName>
    </recommendedName>
</protein>
<dbReference type="HOGENOM" id="CLU_046992_0_0_3"/>
<dbReference type="Pfam" id="PF01548">
    <property type="entry name" value="DEDD_Tnp_IS110"/>
    <property type="match status" value="1"/>
</dbReference>
<dbReference type="InterPro" id="IPR002525">
    <property type="entry name" value="Transp_IS110-like_N"/>
</dbReference>
<proteinExistence type="predicted"/>